<dbReference type="InParanoid" id="A0A7M7P7K3"/>
<dbReference type="EnsemblMetazoa" id="XM_030991383">
    <property type="protein sequence ID" value="XP_030847243"/>
    <property type="gene ID" value="LOC757040"/>
</dbReference>
<keyword evidence="1" id="KW-0472">Membrane</keyword>
<evidence type="ECO:0000313" key="2">
    <source>
        <dbReference type="EnsemblMetazoa" id="XP_030847243"/>
    </source>
</evidence>
<reference evidence="2" key="2">
    <citation type="submission" date="2021-01" db="UniProtKB">
        <authorList>
            <consortium name="EnsemblMetazoa"/>
        </authorList>
    </citation>
    <scope>IDENTIFICATION</scope>
</reference>
<dbReference type="Proteomes" id="UP000007110">
    <property type="component" value="Unassembled WGS sequence"/>
</dbReference>
<protein>
    <submittedName>
        <fullName evidence="2">Uncharacterized protein</fullName>
    </submittedName>
</protein>
<feature type="transmembrane region" description="Helical" evidence="1">
    <location>
        <begin position="73"/>
        <end position="97"/>
    </location>
</feature>
<dbReference type="OrthoDB" id="6365775at2759"/>
<dbReference type="OMA" id="FESCCGT"/>
<dbReference type="GeneID" id="757040"/>
<name>A0A7M7P7K3_STRPU</name>
<evidence type="ECO:0000256" key="1">
    <source>
        <dbReference type="SAM" id="Phobius"/>
    </source>
</evidence>
<keyword evidence="1" id="KW-0812">Transmembrane</keyword>
<accession>A0A7M7P7K3</accession>
<sequence>MKLDLEAWQLETAFFQKLWYSRYSRRSISFKPLGIDASSEYKLLIKDGRKTTTLRLKIKEMADSVEETAANELALPIPIIVVIAVGSYILVIVLILVIRQFLVARGICVECAPCGQEDGSLQCCDCWIALAESCNCCAYPNIKTCLDAVCGPATKKCSVQKCLTCQACMQCCDNSDGCECAGMDCACQAPECESIDCLCFKIQLQA</sequence>
<reference evidence="3" key="1">
    <citation type="submission" date="2015-02" db="EMBL/GenBank/DDBJ databases">
        <title>Genome sequencing for Strongylocentrotus purpuratus.</title>
        <authorList>
            <person name="Murali S."/>
            <person name="Liu Y."/>
            <person name="Vee V."/>
            <person name="English A."/>
            <person name="Wang M."/>
            <person name="Skinner E."/>
            <person name="Han Y."/>
            <person name="Muzny D.M."/>
            <person name="Worley K.C."/>
            <person name="Gibbs R.A."/>
        </authorList>
    </citation>
    <scope>NUCLEOTIDE SEQUENCE</scope>
</reference>
<evidence type="ECO:0000313" key="3">
    <source>
        <dbReference type="Proteomes" id="UP000007110"/>
    </source>
</evidence>
<keyword evidence="3" id="KW-1185">Reference proteome</keyword>
<keyword evidence="1" id="KW-1133">Transmembrane helix</keyword>
<dbReference type="AlphaFoldDB" id="A0A7M7P7K3"/>
<proteinExistence type="predicted"/>
<dbReference type="RefSeq" id="XP_030847243.1">
    <property type="nucleotide sequence ID" value="XM_030991383.1"/>
</dbReference>
<organism evidence="2 3">
    <name type="scientific">Strongylocentrotus purpuratus</name>
    <name type="common">Purple sea urchin</name>
    <dbReference type="NCBI Taxonomy" id="7668"/>
    <lineage>
        <taxon>Eukaryota</taxon>
        <taxon>Metazoa</taxon>
        <taxon>Echinodermata</taxon>
        <taxon>Eleutherozoa</taxon>
        <taxon>Echinozoa</taxon>
        <taxon>Echinoidea</taxon>
        <taxon>Euechinoidea</taxon>
        <taxon>Echinacea</taxon>
        <taxon>Camarodonta</taxon>
        <taxon>Echinidea</taxon>
        <taxon>Strongylocentrotidae</taxon>
        <taxon>Strongylocentrotus</taxon>
    </lineage>
</organism>